<name>S8ANE9_DACHA</name>
<reference evidence="2 3" key="1">
    <citation type="journal article" date="2013" name="PLoS Genet.">
        <title>Genomic mechanisms accounting for the adaptation to parasitism in nematode-trapping fungi.</title>
        <authorList>
            <person name="Meerupati T."/>
            <person name="Andersson K.M."/>
            <person name="Friman E."/>
            <person name="Kumar D."/>
            <person name="Tunlid A."/>
            <person name="Ahren D."/>
        </authorList>
    </citation>
    <scope>NUCLEOTIDE SEQUENCE [LARGE SCALE GENOMIC DNA]</scope>
    <source>
        <strain evidence="2 3">CBS 200.50</strain>
    </source>
</reference>
<dbReference type="OrthoDB" id="5392286at2759"/>
<dbReference type="Proteomes" id="UP000015100">
    <property type="component" value="Unassembled WGS sequence"/>
</dbReference>
<dbReference type="OMA" id="YVREWNP"/>
<comment type="caution">
    <text evidence="2">The sequence shown here is derived from an EMBL/GenBank/DDBJ whole genome shotgun (WGS) entry which is preliminary data.</text>
</comment>
<sequence>MDSTTYCDRHVVIDGYEAAKERQRYLIEKMETLDMTLWLARIPSDQRFHYPKKLHRIDDDNMETEILDIMREIENLQDIVDIYEDVDDDVEFELDEEALREFEMMCRGRKSELTIPIPESALSRNPSPCSRTWAPRPPVSIEVEKAFNPFREDFYLGLEDPITDDTEFITVSGKGPRPFSTFSHNSLFGELVDYVREWNPFEVGSSCSSRSYSMDSTFSTNEMVSESSVSSDAGDDCLKSPRGTAASSKTDEVDTDTDMTVPLILDNGCFNTAAITRASSVSSQCPWPDYLEYEVDVDEEMDYDDYYEYEEIAHQTLNVQNTAKYADLGSSLLNSTFENIPIEKITSKTIIYSEVELSQSTTSLSTTLEPSTPQTIDPSFIHIELRPAYTVNYYLSLEDAEDDFIRTKFLDSAVDIQQQLPSFESVLSTFDPSFDARQQFPTKTSGLAPPITFLSNSSLETLDLDDPADMMEARRAAASFHYARIF</sequence>
<dbReference type="EMBL" id="AQGS01000050">
    <property type="protein sequence ID" value="EPS44354.1"/>
    <property type="molecule type" value="Genomic_DNA"/>
</dbReference>
<dbReference type="AlphaFoldDB" id="S8ANE9"/>
<proteinExistence type="predicted"/>
<gene>
    <name evidence="2" type="ORF">H072_1650</name>
</gene>
<feature type="region of interest" description="Disordered" evidence="1">
    <location>
        <begin position="223"/>
        <end position="254"/>
    </location>
</feature>
<organism evidence="2 3">
    <name type="scientific">Dactylellina haptotyla (strain CBS 200.50)</name>
    <name type="common">Nematode-trapping fungus</name>
    <name type="synonym">Monacrosporium haptotylum</name>
    <dbReference type="NCBI Taxonomy" id="1284197"/>
    <lineage>
        <taxon>Eukaryota</taxon>
        <taxon>Fungi</taxon>
        <taxon>Dikarya</taxon>
        <taxon>Ascomycota</taxon>
        <taxon>Pezizomycotina</taxon>
        <taxon>Orbiliomycetes</taxon>
        <taxon>Orbiliales</taxon>
        <taxon>Orbiliaceae</taxon>
        <taxon>Dactylellina</taxon>
    </lineage>
</organism>
<evidence type="ECO:0000313" key="3">
    <source>
        <dbReference type="Proteomes" id="UP000015100"/>
    </source>
</evidence>
<evidence type="ECO:0000313" key="2">
    <source>
        <dbReference type="EMBL" id="EPS44354.1"/>
    </source>
</evidence>
<protein>
    <submittedName>
        <fullName evidence="2">Uncharacterized protein</fullName>
    </submittedName>
</protein>
<keyword evidence="3" id="KW-1185">Reference proteome</keyword>
<accession>S8ANE9</accession>
<evidence type="ECO:0000256" key="1">
    <source>
        <dbReference type="SAM" id="MobiDB-lite"/>
    </source>
</evidence>
<reference evidence="3" key="2">
    <citation type="submission" date="2013-04" db="EMBL/GenBank/DDBJ databases">
        <title>Genomic mechanisms accounting for the adaptation to parasitism in nematode-trapping fungi.</title>
        <authorList>
            <person name="Ahren D.G."/>
        </authorList>
    </citation>
    <scope>NUCLEOTIDE SEQUENCE [LARGE SCALE GENOMIC DNA]</scope>
    <source>
        <strain evidence="3">CBS 200.50</strain>
    </source>
</reference>
<dbReference type="HOGENOM" id="CLU_589208_0_0_1"/>